<evidence type="ECO:0000256" key="7">
    <source>
        <dbReference type="SAM" id="Phobius"/>
    </source>
</evidence>
<dbReference type="GO" id="GO:0051480">
    <property type="term" value="P:regulation of cytosolic calcium ion concentration"/>
    <property type="evidence" value="ECO:0007669"/>
    <property type="project" value="TreeGrafter"/>
</dbReference>
<name>A0A673IDY5_9TELE</name>
<dbReference type="GO" id="GO:0005901">
    <property type="term" value="C:caveola"/>
    <property type="evidence" value="ECO:0007669"/>
    <property type="project" value="UniProtKB-SubCell"/>
</dbReference>
<dbReference type="Proteomes" id="UP000472270">
    <property type="component" value="Unassembled WGS sequence"/>
</dbReference>
<evidence type="ECO:0000256" key="4">
    <source>
        <dbReference type="ARBA" id="ARBA00023034"/>
    </source>
</evidence>
<evidence type="ECO:0000256" key="5">
    <source>
        <dbReference type="ARBA" id="ARBA00023136"/>
    </source>
</evidence>
<keyword evidence="4 6" id="KW-0333">Golgi apparatus</keyword>
<organism evidence="8 9">
    <name type="scientific">Sinocyclocheilus rhinocerous</name>
    <dbReference type="NCBI Taxonomy" id="307959"/>
    <lineage>
        <taxon>Eukaryota</taxon>
        <taxon>Metazoa</taxon>
        <taxon>Chordata</taxon>
        <taxon>Craniata</taxon>
        <taxon>Vertebrata</taxon>
        <taxon>Euteleostomi</taxon>
        <taxon>Actinopterygii</taxon>
        <taxon>Neopterygii</taxon>
        <taxon>Teleostei</taxon>
        <taxon>Ostariophysi</taxon>
        <taxon>Cypriniformes</taxon>
        <taxon>Cyprinidae</taxon>
        <taxon>Cyprininae</taxon>
        <taxon>Sinocyclocheilus</taxon>
    </lineage>
</organism>
<dbReference type="Ensembl" id="ENSSRHT00000038589.1">
    <property type="protein sequence ID" value="ENSSRHP00000037508.1"/>
    <property type="gene ID" value="ENSSRHG00000019182.1"/>
</dbReference>
<accession>A0A673IDY5</accession>
<reference evidence="8" key="1">
    <citation type="submission" date="2025-08" db="UniProtKB">
        <authorList>
            <consortium name="Ensembl"/>
        </authorList>
    </citation>
    <scope>IDENTIFICATION</scope>
</reference>
<evidence type="ECO:0000256" key="1">
    <source>
        <dbReference type="ARBA" id="ARBA00004202"/>
    </source>
</evidence>
<evidence type="ECO:0000256" key="2">
    <source>
        <dbReference type="ARBA" id="ARBA00010988"/>
    </source>
</evidence>
<dbReference type="GO" id="GO:0070836">
    <property type="term" value="P:caveola assembly"/>
    <property type="evidence" value="ECO:0007669"/>
    <property type="project" value="InterPro"/>
</dbReference>
<evidence type="ECO:0000256" key="3">
    <source>
        <dbReference type="ARBA" id="ARBA00022475"/>
    </source>
</evidence>
<dbReference type="Pfam" id="PF01146">
    <property type="entry name" value="Caveolin"/>
    <property type="match status" value="1"/>
</dbReference>
<keyword evidence="3 6" id="KW-1003">Cell membrane</keyword>
<dbReference type="PANTHER" id="PTHR10844:SF29">
    <property type="entry name" value="CAVEOLIN"/>
    <property type="match status" value="1"/>
</dbReference>
<dbReference type="PANTHER" id="PTHR10844">
    <property type="entry name" value="CAVEOLIN"/>
    <property type="match status" value="1"/>
</dbReference>
<dbReference type="GO" id="GO:0042383">
    <property type="term" value="C:sarcolemma"/>
    <property type="evidence" value="ECO:0007669"/>
    <property type="project" value="TreeGrafter"/>
</dbReference>
<dbReference type="GO" id="GO:0000139">
    <property type="term" value="C:Golgi membrane"/>
    <property type="evidence" value="ECO:0007669"/>
    <property type="project" value="UniProtKB-SubCell"/>
</dbReference>
<proteinExistence type="inferred from homology"/>
<evidence type="ECO:0000313" key="9">
    <source>
        <dbReference type="Proteomes" id="UP000472270"/>
    </source>
</evidence>
<evidence type="ECO:0000313" key="8">
    <source>
        <dbReference type="Ensembl" id="ENSSRHP00000037508.1"/>
    </source>
</evidence>
<evidence type="ECO:0000256" key="6">
    <source>
        <dbReference type="RuleBase" id="RU000680"/>
    </source>
</evidence>
<dbReference type="AlphaFoldDB" id="A0A673IDY5"/>
<keyword evidence="7" id="KW-0812">Transmembrane</keyword>
<reference evidence="8" key="2">
    <citation type="submission" date="2025-09" db="UniProtKB">
        <authorList>
            <consortium name="Ensembl"/>
        </authorList>
    </citation>
    <scope>IDENTIFICATION</scope>
</reference>
<feature type="transmembrane region" description="Helical" evidence="7">
    <location>
        <begin position="59"/>
        <end position="85"/>
    </location>
</feature>
<keyword evidence="9" id="KW-1185">Reference proteome</keyword>
<keyword evidence="5 6" id="KW-0472">Membrane</keyword>
<keyword evidence="7" id="KW-1133">Transmembrane helix</keyword>
<dbReference type="GO" id="GO:0030154">
    <property type="term" value="P:cell differentiation"/>
    <property type="evidence" value="ECO:0007669"/>
    <property type="project" value="TreeGrafter"/>
</dbReference>
<dbReference type="InterPro" id="IPR001612">
    <property type="entry name" value="Caveolin"/>
</dbReference>
<protein>
    <recommendedName>
        <fullName evidence="6">Caveolin</fullName>
    </recommendedName>
</protein>
<sequence length="148" mass="16414">FPDDVSTQVTFGDLVGKVIGPKLWRPKNSFPDDVSTQVTFGDVIARPASVRSFDKFYRIVSLLLAVPVALVAGLLFTVLSCLHIFPSVQILVINLHWIKVVWHNVLNIAISPLFRILGSDVDSSESVWKNINHISELKKISFEGQGDS</sequence>
<dbReference type="GO" id="GO:0060090">
    <property type="term" value="F:molecular adaptor activity"/>
    <property type="evidence" value="ECO:0007669"/>
    <property type="project" value="TreeGrafter"/>
</dbReference>
<comment type="function">
    <text evidence="6">May act as a scaffolding protein within caveolar membranes. Interacts directly with G-protein alpha subunits and can functionally regulate their activity.</text>
</comment>
<dbReference type="GO" id="GO:0005925">
    <property type="term" value="C:focal adhesion"/>
    <property type="evidence" value="ECO:0007669"/>
    <property type="project" value="TreeGrafter"/>
</dbReference>
<comment type="subcellular location">
    <subcellularLocation>
        <location evidence="1 6">Cell membrane</location>
        <topology evidence="1 6">Peripheral membrane protein</topology>
    </subcellularLocation>
    <subcellularLocation>
        <location evidence="6">Golgi apparatus membrane</location>
        <topology evidence="6">Peripheral membrane protein</topology>
    </subcellularLocation>
    <subcellularLocation>
        <location evidence="6">Membrane</location>
        <location evidence="6">Caveola</location>
        <topology evidence="6">Peripheral membrane protein</topology>
    </subcellularLocation>
</comment>
<comment type="similarity">
    <text evidence="2 6">Belongs to the caveolin family.</text>
</comment>